<evidence type="ECO:0000313" key="3">
    <source>
        <dbReference type="EMBL" id="PWR25141.1"/>
    </source>
</evidence>
<evidence type="ECO:0008006" key="5">
    <source>
        <dbReference type="Google" id="ProtNLM"/>
    </source>
</evidence>
<keyword evidence="4" id="KW-1185">Reference proteome</keyword>
<evidence type="ECO:0000256" key="2">
    <source>
        <dbReference type="SAM" id="SignalP"/>
    </source>
</evidence>
<dbReference type="RefSeq" id="WP_109903287.1">
    <property type="nucleotide sequence ID" value="NZ_QGLE01000002.1"/>
</dbReference>
<dbReference type="AlphaFoldDB" id="A0A317EEG2"/>
<reference evidence="3 4" key="1">
    <citation type="submission" date="2018-05" db="EMBL/GenBank/DDBJ databases">
        <title>Zavarzinia sp. HR-AS.</title>
        <authorList>
            <person name="Lee Y."/>
            <person name="Jeon C.O."/>
        </authorList>
    </citation>
    <scope>NUCLEOTIDE SEQUENCE [LARGE SCALE GENOMIC DNA]</scope>
    <source>
        <strain evidence="3 4">HR-AS</strain>
    </source>
</reference>
<evidence type="ECO:0000313" key="4">
    <source>
        <dbReference type="Proteomes" id="UP000245461"/>
    </source>
</evidence>
<protein>
    <recommendedName>
        <fullName evidence="5">Lipoprotein</fullName>
    </recommendedName>
</protein>
<feature type="region of interest" description="Disordered" evidence="1">
    <location>
        <begin position="135"/>
        <end position="155"/>
    </location>
</feature>
<keyword evidence="2" id="KW-0732">Signal</keyword>
<proteinExistence type="predicted"/>
<comment type="caution">
    <text evidence="3">The sequence shown here is derived from an EMBL/GenBank/DDBJ whole genome shotgun (WGS) entry which is preliminary data.</text>
</comment>
<evidence type="ECO:0000256" key="1">
    <source>
        <dbReference type="SAM" id="MobiDB-lite"/>
    </source>
</evidence>
<organism evidence="3 4">
    <name type="scientific">Zavarzinia aquatilis</name>
    <dbReference type="NCBI Taxonomy" id="2211142"/>
    <lineage>
        <taxon>Bacteria</taxon>
        <taxon>Pseudomonadati</taxon>
        <taxon>Pseudomonadota</taxon>
        <taxon>Alphaproteobacteria</taxon>
        <taxon>Rhodospirillales</taxon>
        <taxon>Zavarziniaceae</taxon>
        <taxon>Zavarzinia</taxon>
    </lineage>
</organism>
<feature type="chain" id="PRO_5016344444" description="Lipoprotein" evidence="2">
    <location>
        <begin position="22"/>
        <end position="155"/>
    </location>
</feature>
<feature type="signal peptide" evidence="2">
    <location>
        <begin position="1"/>
        <end position="21"/>
    </location>
</feature>
<gene>
    <name evidence="3" type="ORF">DKG74_05090</name>
</gene>
<dbReference type="Proteomes" id="UP000245461">
    <property type="component" value="Unassembled WGS sequence"/>
</dbReference>
<dbReference type="EMBL" id="QGLE01000002">
    <property type="protein sequence ID" value="PWR25141.1"/>
    <property type="molecule type" value="Genomic_DNA"/>
</dbReference>
<sequence>MRPVLRLVPVLVALLCAAGCARQTPRAAAPAPDRTAPARAAFGDHMEKYQGQPLTALIRDFGPPSRQRPASDGGTIAVWSRKGETTVDGKTFAQDCEVTAFVDPAGTVSGIFGGGNIVYCAKEFVPPTAVRDSAGELFSGPQASPPGAALPPPGF</sequence>
<dbReference type="OrthoDB" id="7282249at2"/>
<name>A0A317EEG2_9PROT</name>
<accession>A0A317EEG2</accession>